<dbReference type="RefSeq" id="XP_030853182.1">
    <property type="nucleotide sequence ID" value="XM_030997322.1"/>
</dbReference>
<proteinExistence type="predicted"/>
<feature type="region of interest" description="Disordered" evidence="1">
    <location>
        <begin position="455"/>
        <end position="484"/>
    </location>
</feature>
<feature type="compositionally biased region" description="Polar residues" evidence="1">
    <location>
        <begin position="329"/>
        <end position="342"/>
    </location>
</feature>
<name>A0A7M7PPK6_STRPU</name>
<dbReference type="Proteomes" id="UP000007110">
    <property type="component" value="Unassembled WGS sequence"/>
</dbReference>
<keyword evidence="3" id="KW-1185">Reference proteome</keyword>
<accession>A0A7M7PPK6</accession>
<dbReference type="InParanoid" id="A0A7M7PPK6"/>
<feature type="region of interest" description="Disordered" evidence="1">
    <location>
        <begin position="1073"/>
        <end position="1112"/>
    </location>
</feature>
<reference evidence="2" key="2">
    <citation type="submission" date="2021-01" db="UniProtKB">
        <authorList>
            <consortium name="EnsemblMetazoa"/>
        </authorList>
    </citation>
    <scope>IDENTIFICATION</scope>
</reference>
<feature type="compositionally biased region" description="Polar residues" evidence="1">
    <location>
        <begin position="1982"/>
        <end position="1995"/>
    </location>
</feature>
<protein>
    <submittedName>
        <fullName evidence="2">Uncharacterized protein</fullName>
    </submittedName>
</protein>
<feature type="compositionally biased region" description="Basic and acidic residues" evidence="1">
    <location>
        <begin position="3042"/>
        <end position="3059"/>
    </location>
</feature>
<feature type="compositionally biased region" description="Polar residues" evidence="1">
    <location>
        <begin position="455"/>
        <end position="464"/>
    </location>
</feature>
<feature type="compositionally biased region" description="Polar residues" evidence="1">
    <location>
        <begin position="1831"/>
        <end position="1845"/>
    </location>
</feature>
<feature type="region of interest" description="Disordered" evidence="1">
    <location>
        <begin position="2984"/>
        <end position="3005"/>
    </location>
</feature>
<sequence>MSAVNPKMENAAVGVFIGGQDFAQQAKIEDLPADTIDSSSNTVPSVSKDGASNTSPLPVRANIGSQISATTSIAAVLVKPDIAVGATITTVDAKDGSSNTSPLPKLADSGSQISIPDVKSTSNETQYESTVISSSSNTDTVVHVDKSSLVNIPVEIKTEQVIKEVVPPVQFSPPIFSPPITNTAAQISPEQKDSSSNTISASVKDTPSQITPDVASTMSTVQPTTSDMAAHVIAQSSDFTQQAKIQAEIADATANTDVTDVKDGASNTSPLPVRAHTFVNTDIVEHQDQSSMVNIPMEVKTEKIIVQEVPPVQFSAPVFSPPITEQKDSSTNTKLPATQRDSSSNTLAVIVKDAPAQIKPNVTSTMSTVQPATSETAAHAIAQGTEFTQQAKIQAEIADATANTDVTDVKDGASNTSPLPVRANIGSQISATTSIAAVLVKPDIAVGATITTVNAKDGSSNTSPLPKLADSGSQISIPDVKTTSNETQYESTVISSSSNTDTVVHVDKSSLVNIPVEIKTEQVIKEVVPPVQFSPPIFSPPITDTAAQISPEQKDSSSITISASVKDTPSQITPDVASTMSTVQPTTSDMAAYAIAQGTDFTQQAKIQAEIADATVNTDVTDVKDGASNTSPLPVRAHIASQIQADTSIASMMARPMVTEGSVNTDIVKRQDQASLVNIPMEVKTEQVIKQEVPAVQFSAPVFSPPVSETGAQISPDQMESSTNTKLPAVHLDSSVNTLPVSVKDTPAQVKPDMTSTMSTVQPTTSDMAAHAIAQGAHFTQQVKIEDPSPEIADATAQVSPDMTSTTSTVRPTTSDMATHVIAQGEDFAQQAKIQAEIADATANTDVTDVKDGASNTSPLPVRAHTFVNTDIVEHQDQSSMVNIPMEVKTEKIIMQEVPPVQFSAPVFAPLITDSEAQISPDQMDSSTNTKLPAIQRDSSSNTLGVSVKDAPAQIKPNMTSTMSTVQPATSETAAHAIAQGTDFTQQAKIQAEIADATANTDVTDVKDGASNTSPLPVRAHTFVNTDIVEQQDQSSMVNIPTEVKTEKIIMQEVPPVQFSAPVFAPPITDSEAQISPEQMDSSTNTKLPATQRDSSSNTLVDVKDGASNTSPLPVRAHIASQINADTSVASMMAKPLITEGAVNTDIVKQQDQASLVNIPMEVKTEKIIMQEVPPVQFSAPVFAAPITDSEAQISPDQMDSSTNTKLPAIQRDSSSNTLMDVRDGASNTSPLPVRAHTFVNTDTVEHQDQGSTVNIKPNMASTMSSVSPVMMDTAALTIVRGADFTQQVKIQAESKDAAGNTHVTDVKDDASNTSPLPVRVHAASQIQTDTSIASMIARPLVTEGSTTTLHVTNSTSETQYESTSISSSMNTVIVKQQDRASLVNIPMEVKTEQVIKQEVPAVQFSAPVFSPPVSETGAQISPDQMESSTNTKLPAVHLDSSVNTLPVSVKDTPAQVKPDMTSTMSTVQPTTSDMAAHAITEGADFTQQVKIEDPSPEIADATAQISPDMTSTMSTVRPTTSDTATHVIAQGADFTQQVKIQADVKDGASNTSPLPVRAHIASQIQADTSIASMMAKPLITEGSVNTDIVKHKDQASFVNIPMEVKTEKIIMQEVPPVQFSAPVFSLPVTDSEAQISPEVMESSTNTKLIALQKDSSINTSKITMKHTTSQVKPSVNTSGALAIALGKDFTQQAKIHADISDATANTDIISVTDGTSNTSPLPKMSTIGSQFINRTTSSSVSVRQSVTESSTITTNIQSMTSETQYESKAVHSGINTDVTEHKDQSSLANMPVAVKTEEIVRQEAPVVQFAPAVFAPQIVDTAAQIKPDQSESSTNTQPKKLKDSTSQVILAQTKESVAQVVPDQSTSSSNTNFIEQVDSNVQVKPAVMSTMSTVRPITATIASQVGVATSTSSMMTKPNVKDTKSSPIFSRKQDQETLVNIPVFKTEEIVKQEAPLVEFAPVFKPEFTNSESQIEPEHTESSTNTKQLEVKDSTSLTERTLVTQSTTQINVLQAHSSSNTTIVSVRNTAAQIEGPKTRDLSSQVKPASASATSMASVSGKDFTVQMEETVPDIMDVGSNTSHVQVVDGASNTSPLPKRANSAAQVSAMTSNCAMGTTSPILSKKHDQSSQANIPAVATEEIIKKEEPPVEFAPIVFMPEIADIGAQVEPNQMESSTNTAKLNLKDTSSQMEGRVVKESTTQVHQSMSHTSSNTLTVKVTDTMTQLERLETRNVQAQIAPTTASTISSVKPETGDATTFAEVDGKDFTNQAVIEEPLPDNMDTGINTDNVPVRDGVSNTSPLPKRANIGSQIVTTTQDDTTSPILVRKSDQSTHANIPDIKHEEVVKQEVVPVEFAPVFEPQLADSGSQIEPDQMDSSCNTKAPTIRDSTSQFDKLNTDDSAAQVFPATETSSSSATVNGVDFTQQAEMEMPGPDNRDTGINTDAKKTASFTVQVKPTSTAVSATAKPTLDNSFSNTDRVEVVTQRTQTIHELKTKELGINVKSTVDNTDAEVQNAPGNTEISTGTRQYQFSNSLTQYDITSINSSSQMTIHNTNVSTIARPPMKESKTDPKSIKMASQQTQYELSSSEISINTEVVQKKDQASQANIPTPITEEVVKEDAPQVELPPVVFQVEVYDVETQTTSQLRESGTNTTELKVSDTTLQVAPITTQTSSNTISKEIAVTAVNTMMPPKTIETASQMAVRTASAAMMAKPVIRHVNTTTSTRYFKSQVIQQERSVSDAMVNTEVVQRTEKSCEANIPTPAEVLPELQDAQAQIAPVISEKSSSTLVRNVTNSQSQCVVPQASTFTNTAKRPSTKESKVQIRPDTDYSSVHAFPDVGEASMLAAPIGQDFTQQTILDEIRATATNTMPAPERTESTAQVNPTVTSVSSFARPTVKSESTIAKRTVTYSHQSQTKEVKEEPKTVVRMSTTGAQTNPVTIIDFVPVTVDSTVQFETQYYFSEAPVQATVPILHQGSHTVVESHSESSATMPLPTEQVSSQTKELPMPEPVIKIEKSEPVLQMFQPPVPETRSSVSQTYVKKTQDSSHDPILRTMKDEPSQVSPTVSKNVTTQHQPKTDTHLLQTQIKQLEKMTTAAFAKETRVQESQFVTETRATSFQTSLDVSNATTVIDITEQDKAQQASPRLTEGHTVMPEVESASASSQHEPSTTDSFMQAQIKQLEKMTFAEYKKELKELGLQWSSEATSTSSQFAPTMRDDCTDPSDVALKSTECQASNDMNERSSMTEMTLEDIESLLEAVKKNITNTIREEMVVPTLAKPDEMALDFDVDTEDTGIQTLLETISRSASPILQEMKNMAMQYERTFEMRDKELTVIPDTLEQAINTARVKLESVLTQHEIASKHAAFQAQSDVSQASTWTPQKQFKDQTTQETMKYVIGQAQVAPASVERGIMPEKQQFGKASTQAFMEVSPKWTQYDVDRPTSAVQAGVETTDGWFQTKEPKQPIFEPIQQVQQKEEHFEFYLPPECVNAEIQTDPVIIKSFEDKDDMETETDADSGIEMDMQTDSVVVMTEEEYEELISRPSSDDNVSQTPNVPTQPFTHQFATPSHTEPTQTQVSKLTSGSTMTKDTEFTLQSTQTVSTVSSNIKTQYESSIDVKKTQTSVQRAEGYTDMIPTTFATQLQQTDETKTASKTMLTQAVKHLDRDLQTVSEKVEHRASSPSNTPGISEVTQTGMVHTSESGTLASKTELSYSASQTDVLTMRSRDIQYMWLALMSCHRHTFPK</sequence>
<feature type="compositionally biased region" description="Polar residues" evidence="1">
    <location>
        <begin position="109"/>
        <end position="124"/>
    </location>
</feature>
<feature type="region of interest" description="Disordered" evidence="1">
    <location>
        <begin position="29"/>
        <end position="58"/>
    </location>
</feature>
<dbReference type="OMA" id="IIMQEVP"/>
<dbReference type="EnsemblMetazoa" id="XM_030997322">
    <property type="protein sequence ID" value="XP_030853182"/>
    <property type="gene ID" value="LOC115929114"/>
</dbReference>
<feature type="region of interest" description="Disordered" evidence="1">
    <location>
        <begin position="320"/>
        <end position="342"/>
    </location>
</feature>
<feature type="compositionally biased region" description="Polar residues" evidence="1">
    <location>
        <begin position="3060"/>
        <end position="3078"/>
    </location>
</feature>
<dbReference type="GeneID" id="115929114"/>
<feature type="compositionally biased region" description="Polar residues" evidence="1">
    <location>
        <begin position="3031"/>
        <end position="3041"/>
    </location>
</feature>
<feature type="compositionally biased region" description="Polar residues" evidence="1">
    <location>
        <begin position="471"/>
        <end position="484"/>
    </location>
</feature>
<feature type="region of interest" description="Disordered" evidence="1">
    <location>
        <begin position="1826"/>
        <end position="1845"/>
    </location>
</feature>
<evidence type="ECO:0000313" key="2">
    <source>
        <dbReference type="EnsemblMetazoa" id="XP_030853182"/>
    </source>
</evidence>
<feature type="region of interest" description="Disordered" evidence="1">
    <location>
        <begin position="93"/>
        <end position="124"/>
    </location>
</feature>
<organism evidence="2 3">
    <name type="scientific">Strongylocentrotus purpuratus</name>
    <name type="common">Purple sea urchin</name>
    <dbReference type="NCBI Taxonomy" id="7668"/>
    <lineage>
        <taxon>Eukaryota</taxon>
        <taxon>Metazoa</taxon>
        <taxon>Echinodermata</taxon>
        <taxon>Eleutherozoa</taxon>
        <taxon>Echinozoa</taxon>
        <taxon>Echinoidea</taxon>
        <taxon>Euechinoidea</taxon>
        <taxon>Echinacea</taxon>
        <taxon>Camarodonta</taxon>
        <taxon>Echinidea</taxon>
        <taxon>Strongylocentrotidae</taxon>
        <taxon>Strongylocentrotus</taxon>
    </lineage>
</organism>
<feature type="region of interest" description="Disordered" evidence="1">
    <location>
        <begin position="3028"/>
        <end position="3078"/>
    </location>
</feature>
<dbReference type="OrthoDB" id="7461821at2759"/>
<feature type="region of interest" description="Disordered" evidence="1">
    <location>
        <begin position="2365"/>
        <end position="2392"/>
    </location>
</feature>
<feature type="compositionally biased region" description="Polar residues" evidence="1">
    <location>
        <begin position="1073"/>
        <end position="1100"/>
    </location>
</feature>
<evidence type="ECO:0000256" key="1">
    <source>
        <dbReference type="SAM" id="MobiDB-lite"/>
    </source>
</evidence>
<evidence type="ECO:0000313" key="3">
    <source>
        <dbReference type="Proteomes" id="UP000007110"/>
    </source>
</evidence>
<reference evidence="3" key="1">
    <citation type="submission" date="2015-02" db="EMBL/GenBank/DDBJ databases">
        <title>Genome sequencing for Strongylocentrotus purpuratus.</title>
        <authorList>
            <person name="Murali S."/>
            <person name="Liu Y."/>
            <person name="Vee V."/>
            <person name="English A."/>
            <person name="Wang M."/>
            <person name="Skinner E."/>
            <person name="Han Y."/>
            <person name="Muzny D.M."/>
            <person name="Worley K.C."/>
            <person name="Gibbs R.A."/>
        </authorList>
    </citation>
    <scope>NUCLEOTIDE SEQUENCE</scope>
</reference>
<feature type="compositionally biased region" description="Polar residues" evidence="1">
    <location>
        <begin position="36"/>
        <end position="56"/>
    </location>
</feature>
<feature type="region of interest" description="Disordered" evidence="1">
    <location>
        <begin position="186"/>
        <end position="210"/>
    </location>
</feature>
<dbReference type="KEGG" id="spu:115929114"/>
<feature type="region of interest" description="Disordered" evidence="1">
    <location>
        <begin position="3557"/>
        <end position="3581"/>
    </location>
</feature>
<feature type="region of interest" description="Disordered" evidence="1">
    <location>
        <begin position="1969"/>
        <end position="1995"/>
    </location>
</feature>